<reference evidence="2" key="1">
    <citation type="submission" date="2023-04" db="EMBL/GenBank/DDBJ databases">
        <authorList>
            <person name="Vijverberg K."/>
            <person name="Xiong W."/>
            <person name="Schranz E."/>
        </authorList>
    </citation>
    <scope>NUCLEOTIDE SEQUENCE</scope>
</reference>
<keyword evidence="1" id="KW-0472">Membrane</keyword>
<evidence type="ECO:0000256" key="1">
    <source>
        <dbReference type="SAM" id="Phobius"/>
    </source>
</evidence>
<accession>A0AA35V745</accession>
<protein>
    <submittedName>
        <fullName evidence="2">Uncharacterized protein</fullName>
    </submittedName>
</protein>
<dbReference type="AlphaFoldDB" id="A0AA35V745"/>
<dbReference type="Proteomes" id="UP001177003">
    <property type="component" value="Chromosome 2"/>
</dbReference>
<organism evidence="2 3">
    <name type="scientific">Lactuca saligna</name>
    <name type="common">Willowleaf lettuce</name>
    <dbReference type="NCBI Taxonomy" id="75948"/>
    <lineage>
        <taxon>Eukaryota</taxon>
        <taxon>Viridiplantae</taxon>
        <taxon>Streptophyta</taxon>
        <taxon>Embryophyta</taxon>
        <taxon>Tracheophyta</taxon>
        <taxon>Spermatophyta</taxon>
        <taxon>Magnoliopsida</taxon>
        <taxon>eudicotyledons</taxon>
        <taxon>Gunneridae</taxon>
        <taxon>Pentapetalae</taxon>
        <taxon>asterids</taxon>
        <taxon>campanulids</taxon>
        <taxon>Asterales</taxon>
        <taxon>Asteraceae</taxon>
        <taxon>Cichorioideae</taxon>
        <taxon>Cichorieae</taxon>
        <taxon>Lactucinae</taxon>
        <taxon>Lactuca</taxon>
    </lineage>
</organism>
<keyword evidence="1" id="KW-0812">Transmembrane</keyword>
<evidence type="ECO:0000313" key="3">
    <source>
        <dbReference type="Proteomes" id="UP001177003"/>
    </source>
</evidence>
<name>A0AA35V745_LACSI</name>
<gene>
    <name evidence="2" type="ORF">LSALG_LOCUS11986</name>
</gene>
<proteinExistence type="predicted"/>
<keyword evidence="3" id="KW-1185">Reference proteome</keyword>
<feature type="transmembrane region" description="Helical" evidence="1">
    <location>
        <begin position="74"/>
        <end position="93"/>
    </location>
</feature>
<evidence type="ECO:0000313" key="2">
    <source>
        <dbReference type="EMBL" id="CAI9271729.1"/>
    </source>
</evidence>
<sequence length="100" mass="11514">MATPPPSPDSISLNSRDRMNFSDIQTIFWDCGERVAKTQVEMDRIKEEMGRGSVISRVEMLVVQRRLDRQDKKMQAMTVVLVELVVVMLGFLVDKMHTLM</sequence>
<keyword evidence="1" id="KW-1133">Transmembrane helix</keyword>
<dbReference type="EMBL" id="OX465078">
    <property type="protein sequence ID" value="CAI9271729.1"/>
    <property type="molecule type" value="Genomic_DNA"/>
</dbReference>